<gene>
    <name evidence="2" type="ORF">Golob_002987</name>
</gene>
<evidence type="ECO:0000313" key="3">
    <source>
        <dbReference type="Proteomes" id="UP000593572"/>
    </source>
</evidence>
<organism evidence="2 3">
    <name type="scientific">Gossypium lobatum</name>
    <dbReference type="NCBI Taxonomy" id="34289"/>
    <lineage>
        <taxon>Eukaryota</taxon>
        <taxon>Viridiplantae</taxon>
        <taxon>Streptophyta</taxon>
        <taxon>Embryophyta</taxon>
        <taxon>Tracheophyta</taxon>
        <taxon>Spermatophyta</taxon>
        <taxon>Magnoliopsida</taxon>
        <taxon>eudicotyledons</taxon>
        <taxon>Gunneridae</taxon>
        <taxon>Pentapetalae</taxon>
        <taxon>rosids</taxon>
        <taxon>malvids</taxon>
        <taxon>Malvales</taxon>
        <taxon>Malvaceae</taxon>
        <taxon>Malvoideae</taxon>
        <taxon>Gossypium</taxon>
    </lineage>
</organism>
<protein>
    <submittedName>
        <fullName evidence="2">Uncharacterized protein</fullName>
    </submittedName>
</protein>
<comment type="caution">
    <text evidence="2">The sequence shown here is derived from an EMBL/GenBank/DDBJ whole genome shotgun (WGS) entry which is preliminary data.</text>
</comment>
<keyword evidence="3" id="KW-1185">Reference proteome</keyword>
<dbReference type="AlphaFoldDB" id="A0A7J8N6R1"/>
<reference evidence="2 3" key="1">
    <citation type="journal article" date="2019" name="Genome Biol. Evol.">
        <title>Insights into the evolution of the New World diploid cottons (Gossypium, subgenus Houzingenia) based on genome sequencing.</title>
        <authorList>
            <person name="Grover C.E."/>
            <person name="Arick M.A. 2nd"/>
            <person name="Thrash A."/>
            <person name="Conover J.L."/>
            <person name="Sanders W.S."/>
            <person name="Peterson D.G."/>
            <person name="Frelichowski J.E."/>
            <person name="Scheffler J.A."/>
            <person name="Scheffler B.E."/>
            <person name="Wendel J.F."/>
        </authorList>
    </citation>
    <scope>NUCLEOTIDE SEQUENCE [LARGE SCALE GENOMIC DNA]</scope>
    <source>
        <strain evidence="2">157</strain>
        <tissue evidence="2">Leaf</tissue>
    </source>
</reference>
<feature type="non-terminal residue" evidence="2">
    <location>
        <position position="211"/>
    </location>
</feature>
<feature type="compositionally biased region" description="Polar residues" evidence="1">
    <location>
        <begin position="159"/>
        <end position="179"/>
    </location>
</feature>
<dbReference type="Proteomes" id="UP000593572">
    <property type="component" value="Unassembled WGS sequence"/>
</dbReference>
<evidence type="ECO:0000256" key="1">
    <source>
        <dbReference type="SAM" id="MobiDB-lite"/>
    </source>
</evidence>
<proteinExistence type="predicted"/>
<accession>A0A7J8N6R1</accession>
<dbReference type="EMBL" id="JABEZX010000012">
    <property type="protein sequence ID" value="MBA0572661.1"/>
    <property type="molecule type" value="Genomic_DNA"/>
</dbReference>
<name>A0A7J8N6R1_9ROSI</name>
<sequence length="211" mass="22492">MKRAASMVFPKGNGHDSGRICSVAYKPNLWKFGHDDGHDYNEDMSHGFKAPNGQWQGYSGNTSHGFKAPNGQCVSHGPNVQHSSHGPNVQFNVGPNIVPSSNFVHVDQADPGSPEPIGDGLGIGGPILRFTKPCARVYTGSDSCIGLPQLGDLHASDYSDPSVSDSHVNTAQLGSSTGSDDPYIRVRDGTTSWNPDSRASHHVCRDVSALR</sequence>
<feature type="region of interest" description="Disordered" evidence="1">
    <location>
        <begin position="158"/>
        <end position="199"/>
    </location>
</feature>
<evidence type="ECO:0000313" key="2">
    <source>
        <dbReference type="EMBL" id="MBA0572661.1"/>
    </source>
</evidence>